<proteinExistence type="predicted"/>
<evidence type="ECO:0000313" key="3">
    <source>
        <dbReference type="EMBL" id="OUN04979.1"/>
    </source>
</evidence>
<sequence>MNTKKYLKYSILPLALMLGGLAFTACTDDIEGGKPVDEGAYDAVKRVDGMLLDVTSNKNESVIELRSDKHQTEVFFRLTKAPQKGVDVKIEMDPAYLETYNAEHGTEFELFPAANVAIDREGKLLLAPDEIRSVGVGVTLAAGSELQEGTTYLLPLKATSSTEGITLSEKAQHAVYLVKDLRAQGDAYKGPDAVRNVCYFEVNDTNPLNALEFVLKDSGKLFFDDIILFSANINYNAETGRVYVLNNPNVQFLLDNNEQFLQPLRKRGMKVILGILGNHDAAGVAQLSDMGCREFAKELAAYCNAYNLDGVGFDDEYSNSPDLSNPWFAPWSSAAASRLLYETKKAMPDKTVMVYYLGAIGSRIPSVDGVEPGMFVDYAVADYGGTAAPMQGMTVKQCSGMSIELNRGSGDSSEGTARSKKEAGYGYYMFFALGHTNSLVSDFSDYRFQVSRCQSVARGLYDEELLMPEYYYKKNDATRYKLP</sequence>
<dbReference type="Pfam" id="PF08522">
    <property type="entry name" value="BT_3987-like_N"/>
    <property type="match status" value="1"/>
</dbReference>
<dbReference type="PROSITE" id="PS51257">
    <property type="entry name" value="PROKAR_LIPOPROTEIN"/>
    <property type="match status" value="1"/>
</dbReference>
<dbReference type="OrthoDB" id="2582440at2"/>
<dbReference type="InterPro" id="IPR017853">
    <property type="entry name" value="GH"/>
</dbReference>
<dbReference type="RefSeq" id="WP_032136059.1">
    <property type="nucleotide sequence ID" value="NZ_DAWEOI010000001.1"/>
</dbReference>
<comment type="caution">
    <text evidence="3">The sequence shown here is derived from an EMBL/GenBank/DDBJ whole genome shotgun (WGS) entry which is preliminary data.</text>
</comment>
<dbReference type="eggNOG" id="COG3325">
    <property type="taxonomic scope" value="Bacteria"/>
</dbReference>
<dbReference type="AlphaFoldDB" id="A0A1Y3R5N0"/>
<organism evidence="3 4">
    <name type="scientific">Alistipes onderdonkii</name>
    <dbReference type="NCBI Taxonomy" id="328813"/>
    <lineage>
        <taxon>Bacteria</taxon>
        <taxon>Pseudomonadati</taxon>
        <taxon>Bacteroidota</taxon>
        <taxon>Bacteroidia</taxon>
        <taxon>Bacteroidales</taxon>
        <taxon>Rikenellaceae</taxon>
        <taxon>Alistipes</taxon>
    </lineage>
</organism>
<dbReference type="EMBL" id="NFHB01000001">
    <property type="protein sequence ID" value="OUN04979.1"/>
    <property type="molecule type" value="Genomic_DNA"/>
</dbReference>
<dbReference type="Proteomes" id="UP000195772">
    <property type="component" value="Unassembled WGS sequence"/>
</dbReference>
<feature type="signal peptide" evidence="1">
    <location>
        <begin position="1"/>
        <end position="24"/>
    </location>
</feature>
<name>A0A1Y3R5N0_9BACT</name>
<protein>
    <recommendedName>
        <fullName evidence="2">BT-3987-like N-terminal domain-containing protein</fullName>
    </recommendedName>
</protein>
<reference evidence="4" key="1">
    <citation type="submission" date="2017-04" db="EMBL/GenBank/DDBJ databases">
        <title>Function of individual gut microbiota members based on whole genome sequencing of pure cultures obtained from chicken caecum.</title>
        <authorList>
            <person name="Medvecky M."/>
            <person name="Cejkova D."/>
            <person name="Polansky O."/>
            <person name="Karasova D."/>
            <person name="Kubasova T."/>
            <person name="Cizek A."/>
            <person name="Rychlik I."/>
        </authorList>
    </citation>
    <scope>NUCLEOTIDE SEQUENCE [LARGE SCALE GENOMIC DNA]</scope>
    <source>
        <strain evidence="4">An90</strain>
    </source>
</reference>
<dbReference type="InterPro" id="IPR013728">
    <property type="entry name" value="BT_3987-like_N"/>
</dbReference>
<feature type="chain" id="PRO_5011008308" description="BT-3987-like N-terminal domain-containing protein" evidence="1">
    <location>
        <begin position="25"/>
        <end position="483"/>
    </location>
</feature>
<evidence type="ECO:0000256" key="1">
    <source>
        <dbReference type="SAM" id="SignalP"/>
    </source>
</evidence>
<accession>A0A1Y3R5N0</accession>
<dbReference type="SUPFAM" id="SSF51445">
    <property type="entry name" value="(Trans)glycosidases"/>
    <property type="match status" value="1"/>
</dbReference>
<dbReference type="Gene3D" id="2.60.40.1740">
    <property type="entry name" value="hypothetical protein (bacova_03559)"/>
    <property type="match status" value="1"/>
</dbReference>
<keyword evidence="1" id="KW-0732">Signal</keyword>
<gene>
    <name evidence="3" type="ORF">B5G41_01340</name>
</gene>
<evidence type="ECO:0000259" key="2">
    <source>
        <dbReference type="Pfam" id="PF08522"/>
    </source>
</evidence>
<feature type="domain" description="BT-3987-like N-terminal" evidence="2">
    <location>
        <begin position="56"/>
        <end position="162"/>
    </location>
</feature>
<evidence type="ECO:0000313" key="4">
    <source>
        <dbReference type="Proteomes" id="UP000195772"/>
    </source>
</evidence>
<dbReference type="Gene3D" id="3.20.20.80">
    <property type="entry name" value="Glycosidases"/>
    <property type="match status" value="1"/>
</dbReference>